<dbReference type="PANTHER" id="PTHR30509:SF9">
    <property type="entry name" value="MULTIDRUG RESISTANCE PROTEIN MDTO"/>
    <property type="match status" value="1"/>
</dbReference>
<evidence type="ECO:0000256" key="3">
    <source>
        <dbReference type="ARBA" id="ARBA00022692"/>
    </source>
</evidence>
<feature type="transmembrane region" description="Helical" evidence="6">
    <location>
        <begin position="114"/>
        <end position="131"/>
    </location>
</feature>
<keyword evidence="4 6" id="KW-1133">Transmembrane helix</keyword>
<accession>A0A7X6K629</accession>
<keyword evidence="2" id="KW-1003">Cell membrane</keyword>
<gene>
    <name evidence="7" type="ORF">HGG74_08795</name>
</gene>
<dbReference type="InterPro" id="IPR010343">
    <property type="entry name" value="ArAE_1"/>
</dbReference>
<sequence length="373" mass="39922">MGTASTGRRPDADSRAAGRLRAAGRRLRTGLRRPRLKLALKAALAAGLAWQLALAIPGAAQEYPYYAPVGALLSMYHTVAGSVKTAAQTLAGLLLGIGLAWLLMLWAAPSALSVGLLVCLGVLLAGIPRLGSGRDWVPVAALFVLLVGGSDAGDYATAYLVQTAVGAAVGITVNVLVFPPLHFHAAASRLAELRQDAAGQLEQMAEALVEPWPPDHRDWVEHSEDLAQLSARVRQAVQEAAQSSKGNPRRRLHPRDLDEDYRRLRQLERTVFHVRDMTDVLSAVIWEERLRIPPNLVEPLADTMAAVAAAIRSLDDDDGHLLEEASGRHEELMQELDRLAAGGHPSAATGSLSVSLGRILACLQPAPAGRERE</sequence>
<dbReference type="GO" id="GO:0005886">
    <property type="term" value="C:plasma membrane"/>
    <property type="evidence" value="ECO:0007669"/>
    <property type="project" value="UniProtKB-SubCell"/>
</dbReference>
<comment type="caution">
    <text evidence="7">The sequence shown here is derived from an EMBL/GenBank/DDBJ whole genome shotgun (WGS) entry which is preliminary data.</text>
</comment>
<comment type="subcellular location">
    <subcellularLocation>
        <location evidence="1">Cell membrane</location>
        <topology evidence="1">Multi-pass membrane protein</topology>
    </subcellularLocation>
</comment>
<dbReference type="PANTHER" id="PTHR30509">
    <property type="entry name" value="P-HYDROXYBENZOIC ACID EFFLUX PUMP SUBUNIT-RELATED"/>
    <property type="match status" value="1"/>
</dbReference>
<dbReference type="EMBL" id="JAAZSQ010000006">
    <property type="protein sequence ID" value="NKX54635.1"/>
    <property type="molecule type" value="Genomic_DNA"/>
</dbReference>
<evidence type="ECO:0000256" key="6">
    <source>
        <dbReference type="SAM" id="Phobius"/>
    </source>
</evidence>
<keyword evidence="3 6" id="KW-0812">Transmembrane</keyword>
<name>A0A7X6K629_9MICC</name>
<reference evidence="7 8" key="1">
    <citation type="submission" date="2020-04" db="EMBL/GenBank/DDBJ databases">
        <title>Arthrobacter sp. nov.</title>
        <authorList>
            <person name="Liu S."/>
        </authorList>
    </citation>
    <scope>NUCLEOTIDE SEQUENCE [LARGE SCALE GENOMIC DNA]</scope>
    <source>
        <strain evidence="7 8">E918</strain>
    </source>
</reference>
<dbReference type="Proteomes" id="UP000544090">
    <property type="component" value="Unassembled WGS sequence"/>
</dbReference>
<evidence type="ECO:0000256" key="5">
    <source>
        <dbReference type="ARBA" id="ARBA00023136"/>
    </source>
</evidence>
<organism evidence="7 8">
    <name type="scientific">Arthrobacter mobilis</name>
    <dbReference type="NCBI Taxonomy" id="2724944"/>
    <lineage>
        <taxon>Bacteria</taxon>
        <taxon>Bacillati</taxon>
        <taxon>Actinomycetota</taxon>
        <taxon>Actinomycetes</taxon>
        <taxon>Micrococcales</taxon>
        <taxon>Micrococcaceae</taxon>
        <taxon>Arthrobacter</taxon>
    </lineage>
</organism>
<evidence type="ECO:0000313" key="8">
    <source>
        <dbReference type="Proteomes" id="UP000544090"/>
    </source>
</evidence>
<dbReference type="Pfam" id="PF06081">
    <property type="entry name" value="ArAE_1"/>
    <property type="match status" value="1"/>
</dbReference>
<protein>
    <submittedName>
        <fullName evidence="7">FUSC family protein</fullName>
    </submittedName>
</protein>
<evidence type="ECO:0000256" key="1">
    <source>
        <dbReference type="ARBA" id="ARBA00004651"/>
    </source>
</evidence>
<feature type="transmembrane region" description="Helical" evidence="6">
    <location>
        <begin position="159"/>
        <end position="179"/>
    </location>
</feature>
<keyword evidence="8" id="KW-1185">Reference proteome</keyword>
<dbReference type="AlphaFoldDB" id="A0A7X6K629"/>
<proteinExistence type="predicted"/>
<evidence type="ECO:0000313" key="7">
    <source>
        <dbReference type="EMBL" id="NKX54635.1"/>
    </source>
</evidence>
<evidence type="ECO:0000256" key="4">
    <source>
        <dbReference type="ARBA" id="ARBA00022989"/>
    </source>
</evidence>
<feature type="transmembrane region" description="Helical" evidence="6">
    <location>
        <begin position="38"/>
        <end position="59"/>
    </location>
</feature>
<feature type="transmembrane region" description="Helical" evidence="6">
    <location>
        <begin position="90"/>
        <end position="108"/>
    </location>
</feature>
<keyword evidence="5 6" id="KW-0472">Membrane</keyword>
<dbReference type="RefSeq" id="WP_168485972.1">
    <property type="nucleotide sequence ID" value="NZ_JAAZSQ010000006.1"/>
</dbReference>
<evidence type="ECO:0000256" key="2">
    <source>
        <dbReference type="ARBA" id="ARBA00022475"/>
    </source>
</evidence>